<dbReference type="InterPro" id="IPR049222">
    <property type="entry name" value="DUF6870"/>
</dbReference>
<gene>
    <name evidence="2" type="ORF">PMF13cell1_00110</name>
</gene>
<organism evidence="2 3">
    <name type="scientific">Blautia producta</name>
    <dbReference type="NCBI Taxonomy" id="33035"/>
    <lineage>
        <taxon>Bacteria</taxon>
        <taxon>Bacillati</taxon>
        <taxon>Bacillota</taxon>
        <taxon>Clostridia</taxon>
        <taxon>Lachnospirales</taxon>
        <taxon>Lachnospiraceae</taxon>
        <taxon>Blautia</taxon>
    </lineage>
</organism>
<protein>
    <recommendedName>
        <fullName evidence="1">DUF6870 domain-containing protein</fullName>
    </recommendedName>
</protein>
<dbReference type="RefSeq" id="WP_243097539.1">
    <property type="nucleotide sequence ID" value="NZ_CP035945.1"/>
</dbReference>
<accession>A0A4P6LV34</accession>
<name>A0A4P6LV34_9FIRM</name>
<evidence type="ECO:0000313" key="2">
    <source>
        <dbReference type="EMBL" id="QBE94617.1"/>
    </source>
</evidence>
<dbReference type="KEGG" id="bpro:PMF13cell1_00110"/>
<proteinExistence type="predicted"/>
<dbReference type="AlphaFoldDB" id="A0A4P6LV34"/>
<evidence type="ECO:0000259" key="1">
    <source>
        <dbReference type="Pfam" id="PF21757"/>
    </source>
</evidence>
<dbReference type="Proteomes" id="UP000289794">
    <property type="component" value="Chromosome"/>
</dbReference>
<evidence type="ECO:0000313" key="3">
    <source>
        <dbReference type="Proteomes" id="UP000289794"/>
    </source>
</evidence>
<reference evidence="2 3" key="1">
    <citation type="submission" date="2019-01" db="EMBL/GenBank/DDBJ databases">
        <title>PMF-metabolizing Aryl O-demethylase.</title>
        <authorList>
            <person name="Kim M."/>
        </authorList>
    </citation>
    <scope>NUCLEOTIDE SEQUENCE [LARGE SCALE GENOMIC DNA]</scope>
    <source>
        <strain evidence="2 3">PMF1</strain>
    </source>
</reference>
<sequence length="89" mass="10295">MSEKKNPFNISKEELRKMSEVDIRTVNPEELVDIKDVLINTELPHEERIADFIRQVKNPYCYLCHGVVVKISFAGKKTLEECVKDAMSI</sequence>
<dbReference type="Pfam" id="PF21757">
    <property type="entry name" value="DUF6870"/>
    <property type="match status" value="1"/>
</dbReference>
<feature type="domain" description="DUF6870" evidence="1">
    <location>
        <begin position="18"/>
        <end position="85"/>
    </location>
</feature>
<dbReference type="EMBL" id="CP035945">
    <property type="protein sequence ID" value="QBE94617.1"/>
    <property type="molecule type" value="Genomic_DNA"/>
</dbReference>